<comment type="caution">
    <text evidence="2">The sequence shown here is derived from an EMBL/GenBank/DDBJ whole genome shotgun (WGS) entry which is preliminary data.</text>
</comment>
<feature type="domain" description="GSCFA" evidence="1">
    <location>
        <begin position="44"/>
        <end position="305"/>
    </location>
</feature>
<gene>
    <name evidence="2" type="ORF">AUP40_07195</name>
</gene>
<name>A0ABR5XVV1_9PROT</name>
<proteinExistence type="predicted"/>
<dbReference type="RefSeq" id="WP_063095817.1">
    <property type="nucleotide sequence ID" value="NZ_DFMA01000011.1"/>
</dbReference>
<accession>A0ABR5XVV1</accession>
<sequence>MTLINPYKDLKQERFWRYGVALSDPRNVANIHAPKWGIAPDDTVVTMGSCFAQHIATWLRERDLNVPFFDTDDNIKSRNFSANYGNIYTVRQALQLTAEIAGLRVCSDTAWQAQDGFVDPLRPNVFAAPVASGDAIGELRKAHLKAVEKAFTDLDILVFTLGLTEAWQVNACGTVLPVAPGVAGGDFDPLKYSFVNFTYPEIRADLEQFCTAIREMRGGRDFRLILTVSPVPLTATYEERHILQSTTYSKAVLRAVAGDFASENGFADYFPSFEIINNPAARSSFFEDNLRSVKSDAVETVMTHFMTCYFPDGIVRNQDSTAAKEELPPVNNKRASTTVPKSMDADCEEEMLEGFANRQYENGGDGRDVIVAFGDSHLTACSQMIDQYDRQGKFAFAPIRLLANNPHREINIHRFRTFVFRKEHFNFKDFFVQNPQDLVLVGVGLFGDNIIRAHGEMKPEIKGAGGSDITPSLPCLDAVTPELVKMYVQKITPNLVFGMQLEKLTAYKRIFWIVSPDMPEQTARFRLGDHFVDGGYYNVHKRAYTEAFKMLAHNLGRTKFILHPWPDLCNETGFTKNEFAGSDNLTNIHVNKDYYEYAVTRLMELMKAD</sequence>
<protein>
    <recommendedName>
        <fullName evidence="1">GSCFA domain-containing protein</fullName>
    </recommendedName>
</protein>
<reference evidence="2 3" key="1">
    <citation type="submission" date="2015-12" db="EMBL/GenBank/DDBJ databases">
        <title>Genome sequence of Thalassospira xiamenensis MCCC 1A03005.</title>
        <authorList>
            <person name="Lu L."/>
            <person name="Lai Q."/>
            <person name="Shao Z."/>
            <person name="Qian P."/>
        </authorList>
    </citation>
    <scope>NUCLEOTIDE SEQUENCE [LARGE SCALE GENOMIC DNA]</scope>
    <source>
        <strain evidence="2 3">MCCC 1A03005</strain>
    </source>
</reference>
<evidence type="ECO:0000313" key="3">
    <source>
        <dbReference type="Proteomes" id="UP000076167"/>
    </source>
</evidence>
<evidence type="ECO:0000313" key="2">
    <source>
        <dbReference type="EMBL" id="KZC96839.1"/>
    </source>
</evidence>
<organism evidence="2 3">
    <name type="scientific">Thalassospira xiamenensis</name>
    <dbReference type="NCBI Taxonomy" id="220697"/>
    <lineage>
        <taxon>Bacteria</taxon>
        <taxon>Pseudomonadati</taxon>
        <taxon>Pseudomonadota</taxon>
        <taxon>Alphaproteobacteria</taxon>
        <taxon>Rhodospirillales</taxon>
        <taxon>Thalassospiraceae</taxon>
        <taxon>Thalassospira</taxon>
    </lineage>
</organism>
<dbReference type="InterPro" id="IPR014982">
    <property type="entry name" value="GSCFA"/>
</dbReference>
<evidence type="ECO:0000259" key="1">
    <source>
        <dbReference type="Pfam" id="PF08885"/>
    </source>
</evidence>
<dbReference type="Pfam" id="PF08885">
    <property type="entry name" value="GSCFA"/>
    <property type="match status" value="1"/>
</dbReference>
<keyword evidence="3" id="KW-1185">Reference proteome</keyword>
<dbReference type="EMBL" id="LPXL01000062">
    <property type="protein sequence ID" value="KZC96839.1"/>
    <property type="molecule type" value="Genomic_DNA"/>
</dbReference>
<dbReference type="Proteomes" id="UP000076167">
    <property type="component" value="Unassembled WGS sequence"/>
</dbReference>